<gene>
    <name evidence="1" type="ORF">SAMN05421504_115124</name>
</gene>
<dbReference type="InterPro" id="IPR013078">
    <property type="entry name" value="His_Pase_superF_clade-1"/>
</dbReference>
<dbReference type="AlphaFoldDB" id="A0A1H3SW47"/>
<dbReference type="Pfam" id="PF00300">
    <property type="entry name" value="His_Phos_1"/>
    <property type="match status" value="1"/>
</dbReference>
<dbReference type="InterPro" id="IPR050275">
    <property type="entry name" value="PGM_Phosphatase"/>
</dbReference>
<dbReference type="InterPro" id="IPR001345">
    <property type="entry name" value="PG/BPGM_mutase_AS"/>
</dbReference>
<dbReference type="InterPro" id="IPR029033">
    <property type="entry name" value="His_PPase_superfam"/>
</dbReference>
<dbReference type="GO" id="GO:0016791">
    <property type="term" value="F:phosphatase activity"/>
    <property type="evidence" value="ECO:0007669"/>
    <property type="project" value="TreeGrafter"/>
</dbReference>
<dbReference type="CDD" id="cd07067">
    <property type="entry name" value="HP_PGM_like"/>
    <property type="match status" value="1"/>
</dbReference>
<dbReference type="SMART" id="SM00855">
    <property type="entry name" value="PGAM"/>
    <property type="match status" value="1"/>
</dbReference>
<dbReference type="PANTHER" id="PTHR48100:SF58">
    <property type="entry name" value="PE-PGRS FAMILY PROTEIN PE_PGRS11"/>
    <property type="match status" value="1"/>
</dbReference>
<dbReference type="OrthoDB" id="9793115at2"/>
<dbReference type="PROSITE" id="PS00175">
    <property type="entry name" value="PG_MUTASE"/>
    <property type="match status" value="1"/>
</dbReference>
<dbReference type="SUPFAM" id="SSF53254">
    <property type="entry name" value="Phosphoglycerate mutase-like"/>
    <property type="match status" value="1"/>
</dbReference>
<reference evidence="1 2" key="1">
    <citation type="submission" date="2016-10" db="EMBL/GenBank/DDBJ databases">
        <authorList>
            <person name="de Groot N.N."/>
        </authorList>
    </citation>
    <scope>NUCLEOTIDE SEQUENCE [LARGE SCALE GENOMIC DNA]</scope>
    <source>
        <strain evidence="1 2">CPCC 202699</strain>
    </source>
</reference>
<dbReference type="PANTHER" id="PTHR48100">
    <property type="entry name" value="BROAD-SPECIFICITY PHOSPHATASE YOR283W-RELATED"/>
    <property type="match status" value="1"/>
</dbReference>
<evidence type="ECO:0000313" key="2">
    <source>
        <dbReference type="Proteomes" id="UP000199515"/>
    </source>
</evidence>
<dbReference type="EMBL" id="FNON01000015">
    <property type="protein sequence ID" value="SDZ41349.1"/>
    <property type="molecule type" value="Genomic_DNA"/>
</dbReference>
<dbReference type="Gene3D" id="3.40.50.1240">
    <property type="entry name" value="Phosphoglycerate mutase-like"/>
    <property type="match status" value="1"/>
</dbReference>
<evidence type="ECO:0000313" key="1">
    <source>
        <dbReference type="EMBL" id="SDZ41349.1"/>
    </source>
</evidence>
<organism evidence="1 2">
    <name type="scientific">Amycolatopsis xylanica</name>
    <dbReference type="NCBI Taxonomy" id="589385"/>
    <lineage>
        <taxon>Bacteria</taxon>
        <taxon>Bacillati</taxon>
        <taxon>Actinomycetota</taxon>
        <taxon>Actinomycetes</taxon>
        <taxon>Pseudonocardiales</taxon>
        <taxon>Pseudonocardiaceae</taxon>
        <taxon>Amycolatopsis</taxon>
    </lineage>
</organism>
<keyword evidence="2" id="KW-1185">Reference proteome</keyword>
<dbReference type="GO" id="GO:0005737">
    <property type="term" value="C:cytoplasm"/>
    <property type="evidence" value="ECO:0007669"/>
    <property type="project" value="TreeGrafter"/>
</dbReference>
<protein>
    <submittedName>
        <fullName evidence="1">Probable phosphoglycerate mutase</fullName>
    </submittedName>
</protein>
<proteinExistence type="predicted"/>
<dbReference type="STRING" id="589385.SAMN05421504_115124"/>
<dbReference type="RefSeq" id="WP_091299791.1">
    <property type="nucleotide sequence ID" value="NZ_FNON01000015.1"/>
</dbReference>
<name>A0A1H3SW47_9PSEU</name>
<accession>A0A1H3SW47</accession>
<dbReference type="Proteomes" id="UP000199515">
    <property type="component" value="Unassembled WGS sequence"/>
</dbReference>
<sequence>MRLFLIRHGQTIGNVRGALDTQLPGPPLTDLGQEQANALVDTLSGEPIVAIYASQAVRAQQTAAPLAAALGHEVQVIEGVKEVAAGDLEGATDPESTHLYLQVAHSWLQGDLGVRMPGGESGEEVQTRMLTAIGDLRAKHEETDPEGVVVLVSHGGAMRLTGEWLAGNVGPEIADKGFIPNTGIIVFEAIADGGWHCHSWAGLPLD</sequence>